<protein>
    <recommendedName>
        <fullName evidence="6">C2HC/C3H-type domain-containing protein</fullName>
    </recommendedName>
</protein>
<dbReference type="GO" id="GO:0008270">
    <property type="term" value="F:zinc ion binding"/>
    <property type="evidence" value="ECO:0007669"/>
    <property type="project" value="UniProtKB-KW"/>
</dbReference>
<evidence type="ECO:0000256" key="5">
    <source>
        <dbReference type="PROSITE-ProRule" id="PRU01371"/>
    </source>
</evidence>
<keyword evidence="3 5" id="KW-0863">Zinc-finger</keyword>
<keyword evidence="1" id="KW-0479">Metal-binding</keyword>
<feature type="domain" description="C2HC/C3H-type" evidence="6">
    <location>
        <begin position="18"/>
        <end position="47"/>
    </location>
</feature>
<accession>A0A3P6PMY8</accession>
<dbReference type="InterPro" id="IPR026319">
    <property type="entry name" value="ZC2HC1A/B-like"/>
</dbReference>
<evidence type="ECO:0000256" key="3">
    <source>
        <dbReference type="ARBA" id="ARBA00022771"/>
    </source>
</evidence>
<evidence type="ECO:0000259" key="6">
    <source>
        <dbReference type="PROSITE" id="PS52027"/>
    </source>
</evidence>
<reference evidence="7 8" key="1">
    <citation type="submission" date="2018-11" db="EMBL/GenBank/DDBJ databases">
        <authorList>
            <consortium name="Pathogen Informatics"/>
        </authorList>
    </citation>
    <scope>NUCLEOTIDE SEQUENCE [LARGE SCALE GENOMIC DNA]</scope>
</reference>
<dbReference type="PANTHER" id="PTHR13555">
    <property type="entry name" value="C2H2 ZINC FINGER CGI-62-RELATED"/>
    <property type="match status" value="1"/>
</dbReference>
<evidence type="ECO:0000313" key="8">
    <source>
        <dbReference type="Proteomes" id="UP000271098"/>
    </source>
</evidence>
<dbReference type="Proteomes" id="UP000271098">
    <property type="component" value="Unassembled WGS sequence"/>
</dbReference>
<dbReference type="PROSITE" id="PS52027">
    <property type="entry name" value="ZF_C2HC_C3H"/>
    <property type="match status" value="3"/>
</dbReference>
<feature type="domain" description="C2HC/C3H-type" evidence="6">
    <location>
        <begin position="139"/>
        <end position="168"/>
    </location>
</feature>
<dbReference type="Gene3D" id="3.30.160.60">
    <property type="entry name" value="Classic Zinc Finger"/>
    <property type="match status" value="3"/>
</dbReference>
<organism evidence="7 8">
    <name type="scientific">Gongylonema pulchrum</name>
    <dbReference type="NCBI Taxonomy" id="637853"/>
    <lineage>
        <taxon>Eukaryota</taxon>
        <taxon>Metazoa</taxon>
        <taxon>Ecdysozoa</taxon>
        <taxon>Nematoda</taxon>
        <taxon>Chromadorea</taxon>
        <taxon>Rhabditida</taxon>
        <taxon>Spirurina</taxon>
        <taxon>Spiruromorpha</taxon>
        <taxon>Spiruroidea</taxon>
        <taxon>Gongylonematidae</taxon>
        <taxon>Gongylonema</taxon>
    </lineage>
</organism>
<dbReference type="OrthoDB" id="265955at2759"/>
<dbReference type="PANTHER" id="PTHR13555:SF68">
    <property type="entry name" value="ZINC FINGER PROTEIN 474"/>
    <property type="match status" value="1"/>
</dbReference>
<proteinExistence type="predicted"/>
<gene>
    <name evidence="7" type="ORF">GPUH_LOCUS2321</name>
</gene>
<keyword evidence="2" id="KW-0677">Repeat</keyword>
<keyword evidence="4" id="KW-0862">Zinc</keyword>
<keyword evidence="8" id="KW-1185">Reference proteome</keyword>
<dbReference type="EMBL" id="UYRT01003402">
    <property type="protein sequence ID" value="VDK33470.1"/>
    <property type="molecule type" value="Genomic_DNA"/>
</dbReference>
<dbReference type="InterPro" id="IPR049899">
    <property type="entry name" value="Znf_C2HC_C3H"/>
</dbReference>
<dbReference type="AlphaFoldDB" id="A0A3P6PMY8"/>
<sequence>MNFQDETATRVRANKPPPTVVCYLCGRQFGSKSIAIHEPTCLEKWKIENDKLPKNQRKPLPQKPEVIIRDGQIDQIAMNEAAWKAAQGNLAPCEGCGRTFFPDRLVVHQRSCLKDKPVSSNCSTLSTEPPPKSRHKPPPTVVCYICGRQFGSRSIEIHIPQCLKKWEAENEKLPKNQRRPTPQRPEVLAKGDFSHVFCAT</sequence>
<evidence type="ECO:0000256" key="2">
    <source>
        <dbReference type="ARBA" id="ARBA00022737"/>
    </source>
</evidence>
<feature type="domain" description="C2HC/C3H-type" evidence="6">
    <location>
        <begin position="89"/>
        <end position="118"/>
    </location>
</feature>
<evidence type="ECO:0000256" key="1">
    <source>
        <dbReference type="ARBA" id="ARBA00022723"/>
    </source>
</evidence>
<dbReference type="Pfam" id="PF13913">
    <property type="entry name" value="zf-C2HC_2"/>
    <property type="match status" value="3"/>
</dbReference>
<evidence type="ECO:0000313" key="7">
    <source>
        <dbReference type="EMBL" id="VDK33470.1"/>
    </source>
</evidence>
<name>A0A3P6PMY8_9BILA</name>
<evidence type="ECO:0000256" key="4">
    <source>
        <dbReference type="ARBA" id="ARBA00022833"/>
    </source>
</evidence>